<reference evidence="2" key="1">
    <citation type="journal article" date="2019" name="Sci. Rep.">
        <title>Draft genome of Tanacetum cinerariifolium, the natural source of mosquito coil.</title>
        <authorList>
            <person name="Yamashiro T."/>
            <person name="Shiraishi A."/>
            <person name="Satake H."/>
            <person name="Nakayama K."/>
        </authorList>
    </citation>
    <scope>NUCLEOTIDE SEQUENCE</scope>
</reference>
<sequence length="342" mass="37974">MNKGLVAKAYEWDEEDVSSDDNDMTEIKALMALADDENVVIGKKSAKKCQRHKSVHSCVERPWLSEAEGFTLPNYDTCRILPAESQVKITNPSVAITDSSATEHDSADESLVCSTLLPPLEKLAGVELVSRPKTIKSILKSNSTFKANTLKDMTINEPSSAPAKGNKNSLALKNNSAPAGSSLLEDESNQETLNKSKKVLKLVVALSILQLLTMTLSGLEGVKHFKLRKLKHSNPKGLNHQMLTDQRLPLKVYIHNHKDYLGKFNEKALMVISLDTHLFPKPSESSTPEDNKLKKPITSYLMKALMLSNSQNLHMRTSPLLNLKDTYLMSIFIHMNLLKGIK</sequence>
<name>A0A699GLS5_TANCI</name>
<dbReference type="EMBL" id="BKCJ010012282">
    <property type="protein sequence ID" value="GEU99875.1"/>
    <property type="molecule type" value="Genomic_DNA"/>
</dbReference>
<organism evidence="2">
    <name type="scientific">Tanacetum cinerariifolium</name>
    <name type="common">Dalmatian daisy</name>
    <name type="synonym">Chrysanthemum cinerariifolium</name>
    <dbReference type="NCBI Taxonomy" id="118510"/>
    <lineage>
        <taxon>Eukaryota</taxon>
        <taxon>Viridiplantae</taxon>
        <taxon>Streptophyta</taxon>
        <taxon>Embryophyta</taxon>
        <taxon>Tracheophyta</taxon>
        <taxon>Spermatophyta</taxon>
        <taxon>Magnoliopsida</taxon>
        <taxon>eudicotyledons</taxon>
        <taxon>Gunneridae</taxon>
        <taxon>Pentapetalae</taxon>
        <taxon>asterids</taxon>
        <taxon>campanulids</taxon>
        <taxon>Asterales</taxon>
        <taxon>Asteraceae</taxon>
        <taxon>Asteroideae</taxon>
        <taxon>Anthemideae</taxon>
        <taxon>Anthemidinae</taxon>
        <taxon>Tanacetum</taxon>
    </lineage>
</organism>
<evidence type="ECO:0000313" key="2">
    <source>
        <dbReference type="EMBL" id="GEU99875.1"/>
    </source>
</evidence>
<feature type="compositionally biased region" description="Polar residues" evidence="1">
    <location>
        <begin position="166"/>
        <end position="179"/>
    </location>
</feature>
<proteinExistence type="predicted"/>
<accession>A0A699GLS5</accession>
<gene>
    <name evidence="2" type="ORF">Tci_071853</name>
</gene>
<comment type="caution">
    <text evidence="2">The sequence shown here is derived from an EMBL/GenBank/DDBJ whole genome shotgun (WGS) entry which is preliminary data.</text>
</comment>
<feature type="region of interest" description="Disordered" evidence="1">
    <location>
        <begin position="151"/>
        <end position="188"/>
    </location>
</feature>
<dbReference type="AlphaFoldDB" id="A0A699GLS5"/>
<evidence type="ECO:0000256" key="1">
    <source>
        <dbReference type="SAM" id="MobiDB-lite"/>
    </source>
</evidence>
<protein>
    <submittedName>
        <fullName evidence="2">Uncharacterized protein</fullName>
    </submittedName>
</protein>